<feature type="domain" description="Molybdopterin cofactor biosynthesis C (MoaC)" evidence="4">
    <location>
        <begin position="35"/>
        <end position="166"/>
    </location>
</feature>
<dbReference type="UniPathway" id="UPA00344"/>
<dbReference type="eggNOG" id="COG0315">
    <property type="taxonomic scope" value="Bacteria"/>
</dbReference>
<dbReference type="GO" id="GO:0006777">
    <property type="term" value="P:Mo-molybdopterin cofactor biosynthetic process"/>
    <property type="evidence" value="ECO:0007669"/>
    <property type="project" value="UniProtKB-KW"/>
</dbReference>
<dbReference type="SUPFAM" id="SSF55040">
    <property type="entry name" value="Molybdenum cofactor biosynthesis protein C, MoaC"/>
    <property type="match status" value="1"/>
</dbReference>
<dbReference type="InParanoid" id="B4D3W4"/>
<dbReference type="EMBL" id="ABVL01000010">
    <property type="protein sequence ID" value="EDY18944.1"/>
    <property type="molecule type" value="Genomic_DNA"/>
</dbReference>
<evidence type="ECO:0000256" key="2">
    <source>
        <dbReference type="ARBA" id="ARBA00023150"/>
    </source>
</evidence>
<dbReference type="AlphaFoldDB" id="B4D3W4"/>
<evidence type="ECO:0000313" key="5">
    <source>
        <dbReference type="EMBL" id="EDY18944.1"/>
    </source>
</evidence>
<dbReference type="CDD" id="cd00528">
    <property type="entry name" value="MoaC"/>
    <property type="match status" value="1"/>
</dbReference>
<dbReference type="InterPro" id="IPR002820">
    <property type="entry name" value="Mopterin_CF_biosynth-C_dom"/>
</dbReference>
<name>B4D3W4_9BACT</name>
<accession>B4D3W4</accession>
<dbReference type="NCBIfam" id="NF006870">
    <property type="entry name" value="PRK09364.1"/>
    <property type="match status" value="1"/>
</dbReference>
<gene>
    <name evidence="5" type="ORF">CfE428DRAFT_3602</name>
</gene>
<keyword evidence="2" id="KW-0501">Molybdenum cofactor biosynthesis</keyword>
<evidence type="ECO:0000313" key="6">
    <source>
        <dbReference type="Proteomes" id="UP000005824"/>
    </source>
</evidence>
<comment type="pathway">
    <text evidence="1">Cofactor biosynthesis; molybdopterin biosynthesis.</text>
</comment>
<evidence type="ECO:0000256" key="1">
    <source>
        <dbReference type="ARBA" id="ARBA00005046"/>
    </source>
</evidence>
<keyword evidence="6" id="KW-1185">Reference proteome</keyword>
<comment type="caution">
    <text evidence="5">The sequence shown here is derived from an EMBL/GenBank/DDBJ whole genome shotgun (WGS) entry which is preliminary data.</text>
</comment>
<dbReference type="NCBIfam" id="TIGR00581">
    <property type="entry name" value="moaC"/>
    <property type="match status" value="1"/>
</dbReference>
<dbReference type="InterPro" id="IPR023045">
    <property type="entry name" value="MoaC"/>
</dbReference>
<dbReference type="InterPro" id="IPR036522">
    <property type="entry name" value="MoaC_sf"/>
</dbReference>
<organism evidence="5 6">
    <name type="scientific">Chthoniobacter flavus Ellin428</name>
    <dbReference type="NCBI Taxonomy" id="497964"/>
    <lineage>
        <taxon>Bacteria</taxon>
        <taxon>Pseudomonadati</taxon>
        <taxon>Verrucomicrobiota</taxon>
        <taxon>Spartobacteria</taxon>
        <taxon>Chthoniobacterales</taxon>
        <taxon>Chthoniobacteraceae</taxon>
        <taxon>Chthoniobacter</taxon>
    </lineage>
</organism>
<dbReference type="Proteomes" id="UP000005824">
    <property type="component" value="Unassembled WGS sequence"/>
</dbReference>
<comment type="function">
    <text evidence="3">Catalyzes the conversion of (8S)-3',8-cyclo-7,8-dihydroguanosine 5'-triphosphate to cyclic pyranopterin monophosphate (cPMP).</text>
</comment>
<dbReference type="FunCoup" id="B4D3W4">
    <property type="interactions" value="324"/>
</dbReference>
<sequence length="168" mass="18191">MTRLPAAGVAWCYKGEMPDSSSDFSHLDAAGGARMVNVGHKPEQQRTAKAEGWLRCRPETISALRARALPKGDVLTVAQIAAIQAAKRTDELIPLCHSLPLNVVEVEFDIEDTAIHIRSSVSMTGKTGVEMEALTAVSVAALTLYDMCKAVDKTMQIDGIRVTEKIKQ</sequence>
<proteinExistence type="predicted"/>
<reference evidence="5 6" key="1">
    <citation type="journal article" date="2011" name="J. Bacteriol.">
        <title>Genome sequence of Chthoniobacter flavus Ellin428, an aerobic heterotrophic soil bacterium.</title>
        <authorList>
            <person name="Kant R."/>
            <person name="van Passel M.W."/>
            <person name="Palva A."/>
            <person name="Lucas S."/>
            <person name="Lapidus A."/>
            <person name="Glavina Del Rio T."/>
            <person name="Dalin E."/>
            <person name="Tice H."/>
            <person name="Bruce D."/>
            <person name="Goodwin L."/>
            <person name="Pitluck S."/>
            <person name="Larimer F.W."/>
            <person name="Land M.L."/>
            <person name="Hauser L."/>
            <person name="Sangwan P."/>
            <person name="de Vos W.M."/>
            <person name="Janssen P.H."/>
            <person name="Smidt H."/>
        </authorList>
    </citation>
    <scope>NUCLEOTIDE SEQUENCE [LARGE SCALE GENOMIC DNA]</scope>
    <source>
        <strain evidence="5 6">Ellin428</strain>
    </source>
</reference>
<dbReference type="InterPro" id="IPR050105">
    <property type="entry name" value="MoCo_biosynth_MoaA/MoaC"/>
</dbReference>
<dbReference type="Gene3D" id="3.30.70.640">
    <property type="entry name" value="Molybdopterin cofactor biosynthesis C (MoaC) domain"/>
    <property type="match status" value="1"/>
</dbReference>
<protein>
    <submittedName>
        <fullName evidence="5">Molybdenum cofactor biosynthesis protein C</fullName>
    </submittedName>
</protein>
<evidence type="ECO:0000256" key="3">
    <source>
        <dbReference type="ARBA" id="ARBA00055087"/>
    </source>
</evidence>
<dbReference type="Pfam" id="PF01967">
    <property type="entry name" value="MoaC"/>
    <property type="match status" value="1"/>
</dbReference>
<dbReference type="PANTHER" id="PTHR22960">
    <property type="entry name" value="MOLYBDOPTERIN COFACTOR SYNTHESIS PROTEIN A"/>
    <property type="match status" value="1"/>
</dbReference>
<evidence type="ECO:0000259" key="4">
    <source>
        <dbReference type="Pfam" id="PF01967"/>
    </source>
</evidence>
<dbReference type="STRING" id="497964.CfE428DRAFT_3602"/>